<evidence type="ECO:0000313" key="15">
    <source>
        <dbReference type="Proteomes" id="UP001140206"/>
    </source>
</evidence>
<evidence type="ECO:0000256" key="10">
    <source>
        <dbReference type="ARBA" id="ARBA00023160"/>
    </source>
</evidence>
<keyword evidence="6 11" id="KW-0378">Hydrolase</keyword>
<sequence length="371" mass="42579">MLSMNTASPSGLTASLKCRSYTMTRKPQPSLRVMCNSLNGSTIAYPASVPDAKRRETEKALVAERDPTRVLTLGERMRFGRLLKDRFAYKESFVVRSFEVGSNKAATMETMLNLILETSYNHAQSWGWAKEGEFPTLPSMDKYRLSWANYQMHVEMNKYPAWGDVVEIEHWCEAEGKIAGRFDYIIKLLSTNEVIGRATSKWVMINKDTHKPQKINKQVWDEYLAFCSKPSRLAFPEENDKNLKKIPKLNDPAQYSQLGLVPRRSDLNMNGHVNSVTCFSFLLESVPEDIINNYELGSITIDYRQHFQFDDSLDSYTSSEVERIALNGLSDCSCLLDFNPNDGKLRQFLHSLKLSRTGQETNRGRTTWRRH</sequence>
<keyword evidence="7 11" id="KW-0276">Fatty acid metabolism</keyword>
<dbReference type="SUPFAM" id="SSF54637">
    <property type="entry name" value="Thioesterase/thiol ester dehydrase-isomerase"/>
    <property type="match status" value="2"/>
</dbReference>
<keyword evidence="15" id="KW-1185">Reference proteome</keyword>
<evidence type="ECO:0000256" key="3">
    <source>
        <dbReference type="ARBA" id="ARBA00022516"/>
    </source>
</evidence>
<dbReference type="PANTHER" id="PTHR31727">
    <property type="entry name" value="OLEOYL-ACYL CARRIER PROTEIN THIOESTERASE 1, CHLOROPLASTIC"/>
    <property type="match status" value="1"/>
</dbReference>
<protein>
    <recommendedName>
        <fullName evidence="11">Acyl-[acyl-carrier-protein] hydrolase</fullName>
        <ecNumber evidence="11">3.1.2.-</ecNumber>
    </recommendedName>
</protein>
<dbReference type="InterPro" id="IPR002864">
    <property type="entry name" value="Acyl-ACP_thioesterase_NHD"/>
</dbReference>
<evidence type="ECO:0000259" key="13">
    <source>
        <dbReference type="Pfam" id="PF20791"/>
    </source>
</evidence>
<keyword evidence="8" id="KW-0809">Transit peptide</keyword>
<dbReference type="EC" id="3.1.2.-" evidence="11"/>
<keyword evidence="3 11" id="KW-0444">Lipid biosynthesis</keyword>
<evidence type="ECO:0000256" key="9">
    <source>
        <dbReference type="ARBA" id="ARBA00023098"/>
    </source>
</evidence>
<dbReference type="GO" id="GO:0000036">
    <property type="term" value="F:acyl carrier activity"/>
    <property type="evidence" value="ECO:0007669"/>
    <property type="project" value="TreeGrafter"/>
</dbReference>
<name>A0AAV8EXC0_9POAL</name>
<evidence type="ECO:0000256" key="6">
    <source>
        <dbReference type="ARBA" id="ARBA00022801"/>
    </source>
</evidence>
<dbReference type="GO" id="GO:0009507">
    <property type="term" value="C:chloroplast"/>
    <property type="evidence" value="ECO:0007669"/>
    <property type="project" value="UniProtKB-SubCell"/>
</dbReference>
<comment type="caution">
    <text evidence="14">The sequence shown here is derived from an EMBL/GenBank/DDBJ whole genome shotgun (WGS) entry which is preliminary data.</text>
</comment>
<keyword evidence="5 11" id="KW-0934">Plastid</keyword>
<dbReference type="Gene3D" id="3.10.129.10">
    <property type="entry name" value="Hotdog Thioesterase"/>
    <property type="match status" value="1"/>
</dbReference>
<evidence type="ECO:0000256" key="2">
    <source>
        <dbReference type="ARBA" id="ARBA00006500"/>
    </source>
</evidence>
<dbReference type="GO" id="GO:0016297">
    <property type="term" value="F:fatty acyl-[ACP] hydrolase activity"/>
    <property type="evidence" value="ECO:0007669"/>
    <property type="project" value="InterPro"/>
</dbReference>
<evidence type="ECO:0000256" key="11">
    <source>
        <dbReference type="RuleBase" id="RU363096"/>
    </source>
</evidence>
<gene>
    <name evidence="14" type="ORF">LUZ62_037079</name>
</gene>
<evidence type="ECO:0000256" key="4">
    <source>
        <dbReference type="ARBA" id="ARBA00022528"/>
    </source>
</evidence>
<evidence type="ECO:0000256" key="7">
    <source>
        <dbReference type="ARBA" id="ARBA00022832"/>
    </source>
</evidence>
<dbReference type="InterPro" id="IPR049427">
    <property type="entry name" value="Acyl-ACP_TE_C"/>
</dbReference>
<dbReference type="EMBL" id="JAMFTS010000002">
    <property type="protein sequence ID" value="KAJ4785833.1"/>
    <property type="molecule type" value="Genomic_DNA"/>
</dbReference>
<comment type="subcellular location">
    <subcellularLocation>
        <location evidence="1 11">Plastid</location>
        <location evidence="1 11">Chloroplast</location>
    </subcellularLocation>
</comment>
<dbReference type="Pfam" id="PF01643">
    <property type="entry name" value="Acyl-ACP_TE"/>
    <property type="match status" value="1"/>
</dbReference>
<dbReference type="InterPro" id="IPR029069">
    <property type="entry name" value="HotDog_dom_sf"/>
</dbReference>
<organism evidence="14 15">
    <name type="scientific">Rhynchospora pubera</name>
    <dbReference type="NCBI Taxonomy" id="906938"/>
    <lineage>
        <taxon>Eukaryota</taxon>
        <taxon>Viridiplantae</taxon>
        <taxon>Streptophyta</taxon>
        <taxon>Embryophyta</taxon>
        <taxon>Tracheophyta</taxon>
        <taxon>Spermatophyta</taxon>
        <taxon>Magnoliopsida</taxon>
        <taxon>Liliopsida</taxon>
        <taxon>Poales</taxon>
        <taxon>Cyperaceae</taxon>
        <taxon>Cyperoideae</taxon>
        <taxon>Rhynchosporeae</taxon>
        <taxon>Rhynchospora</taxon>
    </lineage>
</organism>
<dbReference type="PANTHER" id="PTHR31727:SF6">
    <property type="entry name" value="OLEOYL-ACYL CARRIER PROTEIN THIOESTERASE 1, CHLOROPLASTIC"/>
    <property type="match status" value="1"/>
</dbReference>
<accession>A0AAV8EXC0</accession>
<evidence type="ECO:0000313" key="14">
    <source>
        <dbReference type="EMBL" id="KAJ4785833.1"/>
    </source>
</evidence>
<dbReference type="AlphaFoldDB" id="A0AAV8EXC0"/>
<keyword evidence="4 11" id="KW-0150">Chloroplast</keyword>
<keyword evidence="10 11" id="KW-0275">Fatty acid biosynthesis</keyword>
<proteinExistence type="inferred from homology"/>
<keyword evidence="9 11" id="KW-0443">Lipid metabolism</keyword>
<reference evidence="14" key="1">
    <citation type="submission" date="2022-08" db="EMBL/GenBank/DDBJ databases">
        <authorList>
            <person name="Marques A."/>
        </authorList>
    </citation>
    <scope>NUCLEOTIDE SEQUENCE</scope>
    <source>
        <strain evidence="14">RhyPub2mFocal</strain>
        <tissue evidence="14">Leaves</tissue>
    </source>
</reference>
<dbReference type="InterPro" id="IPR045023">
    <property type="entry name" value="FATA/B"/>
</dbReference>
<feature type="domain" description="Acyl-ACP thioesterase-like C-terminal" evidence="13">
    <location>
        <begin position="252"/>
        <end position="369"/>
    </location>
</feature>
<dbReference type="CDD" id="cd00586">
    <property type="entry name" value="4HBT"/>
    <property type="match status" value="1"/>
</dbReference>
<dbReference type="Proteomes" id="UP001140206">
    <property type="component" value="Chromosome 2"/>
</dbReference>
<evidence type="ECO:0000256" key="5">
    <source>
        <dbReference type="ARBA" id="ARBA00022640"/>
    </source>
</evidence>
<feature type="domain" description="Acyl-ACP thioesterase N-terminal hotdog" evidence="12">
    <location>
        <begin position="88"/>
        <end position="223"/>
    </location>
</feature>
<dbReference type="Pfam" id="PF20791">
    <property type="entry name" value="Acyl-ACP_TE_C"/>
    <property type="match status" value="1"/>
</dbReference>
<evidence type="ECO:0000256" key="1">
    <source>
        <dbReference type="ARBA" id="ARBA00004229"/>
    </source>
</evidence>
<comment type="similarity">
    <text evidence="2 11">Belongs to the acyl-ACP thioesterase family.</text>
</comment>
<evidence type="ECO:0000259" key="12">
    <source>
        <dbReference type="Pfam" id="PF01643"/>
    </source>
</evidence>
<comment type="function">
    <text evidence="11">Plays an essential role in chain termination during de novo fatty acid synthesis.</text>
</comment>
<evidence type="ECO:0000256" key="8">
    <source>
        <dbReference type="ARBA" id="ARBA00022946"/>
    </source>
</evidence>